<sequence>MRVDVTSRFRELAPIRSHAVSKQPSVFVIEAMNLLSNLVEIEQLVHRVKPQYLLPKRFVRIKGSCMSEKDKDELDADLVELIKNCSSRIDTLKSAKEVQAAVSNVEEYQKEVVAYLFERLKCIADSAKQMQKKRYQQPFLLLPRLLPECERQDLDKLEQKIVQMSKTEATKKQAAATFLNKAEAPKLPLPASIELSTASPRASSAPPMAASPVKQKLTSQHSTFETRKAVSKTRQQGPIFASKSEDLKLTEEEDRRFRAENLMLHRHFQEHFEDAKKMESKMAEISSLMGQFADKIMEQQTDIELIQYHAEETKSNVTQSNRILEQTQKVGTGYGFMIFCFYMGFSIILHMLHYFNS</sequence>
<dbReference type="GO" id="GO:0006890">
    <property type="term" value="P:retrograde vesicle-mediated transport, Golgi to endoplasmic reticulum"/>
    <property type="evidence" value="ECO:0007669"/>
    <property type="project" value="TreeGrafter"/>
</dbReference>
<dbReference type="InterPro" id="IPR000727">
    <property type="entry name" value="T_SNARE_dom"/>
</dbReference>
<keyword evidence="8 10" id="KW-0472">Membrane</keyword>
<dbReference type="PANTHER" id="PTHR15959:SF0">
    <property type="entry name" value="SYNTAXIN-18"/>
    <property type="match status" value="1"/>
</dbReference>
<evidence type="ECO:0000256" key="5">
    <source>
        <dbReference type="ARBA" id="ARBA00022927"/>
    </source>
</evidence>
<dbReference type="SUPFAM" id="SSF58038">
    <property type="entry name" value="SNARE fusion complex"/>
    <property type="match status" value="1"/>
</dbReference>
<dbReference type="GO" id="GO:0031201">
    <property type="term" value="C:SNARE complex"/>
    <property type="evidence" value="ECO:0007669"/>
    <property type="project" value="TreeGrafter"/>
</dbReference>
<dbReference type="PANTHER" id="PTHR15959">
    <property type="entry name" value="SYNTAXIN-18"/>
    <property type="match status" value="1"/>
</dbReference>
<evidence type="ECO:0000256" key="9">
    <source>
        <dbReference type="SAM" id="MobiDB-lite"/>
    </source>
</evidence>
<evidence type="ECO:0000256" key="8">
    <source>
        <dbReference type="ARBA" id="ARBA00023136"/>
    </source>
</evidence>
<dbReference type="EMBL" id="CANTFK010000035">
    <property type="protein sequence ID" value="CAI5705165.1"/>
    <property type="molecule type" value="Genomic_DNA"/>
</dbReference>
<dbReference type="Gene3D" id="1.20.5.110">
    <property type="match status" value="1"/>
</dbReference>
<feature type="transmembrane region" description="Helical" evidence="10">
    <location>
        <begin position="334"/>
        <end position="355"/>
    </location>
</feature>
<keyword evidence="5" id="KW-0653">Protein transport</keyword>
<dbReference type="PROSITE" id="PS50192">
    <property type="entry name" value="T_SNARE"/>
    <property type="match status" value="1"/>
</dbReference>
<dbReference type="GO" id="GO:0005783">
    <property type="term" value="C:endoplasmic reticulum"/>
    <property type="evidence" value="ECO:0007669"/>
    <property type="project" value="TreeGrafter"/>
</dbReference>
<name>A0AAV0SRA3_9STRA</name>
<keyword evidence="6 10" id="KW-1133">Transmembrane helix</keyword>
<evidence type="ECO:0000256" key="4">
    <source>
        <dbReference type="ARBA" id="ARBA00022692"/>
    </source>
</evidence>
<evidence type="ECO:0000256" key="1">
    <source>
        <dbReference type="ARBA" id="ARBA00004211"/>
    </source>
</evidence>
<comment type="similarity">
    <text evidence="2">Belongs to the syntaxin family.</text>
</comment>
<evidence type="ECO:0000256" key="7">
    <source>
        <dbReference type="ARBA" id="ARBA00023054"/>
    </source>
</evidence>
<evidence type="ECO:0000256" key="10">
    <source>
        <dbReference type="SAM" id="Phobius"/>
    </source>
</evidence>
<keyword evidence="7" id="KW-0175">Coiled coil</keyword>
<organism evidence="12 13">
    <name type="scientific">Peronospora farinosa</name>
    <dbReference type="NCBI Taxonomy" id="134698"/>
    <lineage>
        <taxon>Eukaryota</taxon>
        <taxon>Sar</taxon>
        <taxon>Stramenopiles</taxon>
        <taxon>Oomycota</taxon>
        <taxon>Peronosporomycetes</taxon>
        <taxon>Peronosporales</taxon>
        <taxon>Peronosporaceae</taxon>
        <taxon>Peronospora</taxon>
    </lineage>
</organism>
<evidence type="ECO:0000259" key="11">
    <source>
        <dbReference type="PROSITE" id="PS50192"/>
    </source>
</evidence>
<evidence type="ECO:0000313" key="12">
    <source>
        <dbReference type="EMBL" id="CAI5705165.1"/>
    </source>
</evidence>
<keyword evidence="3" id="KW-0813">Transport</keyword>
<protein>
    <recommendedName>
        <fullName evidence="11">t-SNARE coiled-coil homology domain-containing protein</fullName>
    </recommendedName>
</protein>
<reference evidence="12" key="1">
    <citation type="submission" date="2022-12" db="EMBL/GenBank/DDBJ databases">
        <authorList>
            <person name="Webb A."/>
        </authorList>
    </citation>
    <scope>NUCLEOTIDE SEQUENCE</scope>
    <source>
        <strain evidence="12">Pf2</strain>
    </source>
</reference>
<evidence type="ECO:0000313" key="13">
    <source>
        <dbReference type="Proteomes" id="UP001159659"/>
    </source>
</evidence>
<comment type="subcellular location">
    <subcellularLocation>
        <location evidence="1">Membrane</location>
        <topology evidence="1">Single-pass type IV membrane protein</topology>
    </subcellularLocation>
</comment>
<dbReference type="Proteomes" id="UP001159659">
    <property type="component" value="Unassembled WGS sequence"/>
</dbReference>
<feature type="domain" description="T-SNARE coiled-coil homology" evidence="11">
    <location>
        <begin position="265"/>
        <end position="327"/>
    </location>
</feature>
<feature type="compositionally biased region" description="Low complexity" evidence="9">
    <location>
        <begin position="198"/>
        <end position="212"/>
    </location>
</feature>
<dbReference type="GO" id="GO:0015031">
    <property type="term" value="P:protein transport"/>
    <property type="evidence" value="ECO:0007669"/>
    <property type="project" value="UniProtKB-KW"/>
</dbReference>
<dbReference type="AlphaFoldDB" id="A0AAV0SRA3"/>
<feature type="region of interest" description="Disordered" evidence="9">
    <location>
        <begin position="198"/>
        <end position="235"/>
    </location>
</feature>
<evidence type="ECO:0000256" key="3">
    <source>
        <dbReference type="ARBA" id="ARBA00022448"/>
    </source>
</evidence>
<evidence type="ECO:0000256" key="6">
    <source>
        <dbReference type="ARBA" id="ARBA00022989"/>
    </source>
</evidence>
<keyword evidence="4 10" id="KW-0812">Transmembrane</keyword>
<evidence type="ECO:0000256" key="2">
    <source>
        <dbReference type="ARBA" id="ARBA00009063"/>
    </source>
</evidence>
<accession>A0AAV0SRA3</accession>
<proteinExistence type="inferred from homology"/>
<gene>
    <name evidence="12" type="ORF">PFR002_LOCUS477</name>
</gene>
<comment type="caution">
    <text evidence="12">The sequence shown here is derived from an EMBL/GenBank/DDBJ whole genome shotgun (WGS) entry which is preliminary data.</text>
</comment>